<dbReference type="EMBL" id="CAXDID020000001">
    <property type="protein sequence ID" value="CAL5970544.1"/>
    <property type="molecule type" value="Genomic_DNA"/>
</dbReference>
<organism evidence="2 3">
    <name type="scientific">Hexamita inflata</name>
    <dbReference type="NCBI Taxonomy" id="28002"/>
    <lineage>
        <taxon>Eukaryota</taxon>
        <taxon>Metamonada</taxon>
        <taxon>Diplomonadida</taxon>
        <taxon>Hexamitidae</taxon>
        <taxon>Hexamitinae</taxon>
        <taxon>Hexamita</taxon>
    </lineage>
</organism>
<gene>
    <name evidence="2" type="ORF">HINF_LOCUS484</name>
</gene>
<comment type="caution">
    <text evidence="2">The sequence shown here is derived from an EMBL/GenBank/DDBJ whole genome shotgun (WGS) entry which is preliminary data.</text>
</comment>
<evidence type="ECO:0000313" key="3">
    <source>
        <dbReference type="Proteomes" id="UP001642409"/>
    </source>
</evidence>
<evidence type="ECO:0000256" key="1">
    <source>
        <dbReference type="SAM" id="MobiDB-lite"/>
    </source>
</evidence>
<evidence type="ECO:0000313" key="2">
    <source>
        <dbReference type="EMBL" id="CAL5970544.1"/>
    </source>
</evidence>
<accession>A0ABP1GIP1</accession>
<proteinExistence type="predicted"/>
<dbReference type="Proteomes" id="UP001642409">
    <property type="component" value="Unassembled WGS sequence"/>
</dbReference>
<reference evidence="2 3" key="1">
    <citation type="submission" date="2024-07" db="EMBL/GenBank/DDBJ databases">
        <authorList>
            <person name="Akdeniz Z."/>
        </authorList>
    </citation>
    <scope>NUCLEOTIDE SEQUENCE [LARGE SCALE GENOMIC DNA]</scope>
</reference>
<sequence>MKNKHANPPRPKFASATTPRKVTADFLQSQNSLRSSQQKELQITASSKHPFNPNMKLQSSVQNFGRTQTGFEKSVLFDVKNQLIELNQQKFIYANNSVNYSLQQMMAPINPVKNRQKAQSLILPELADLINMKMNYAEEPVMESSLINTQENNSHYKVVGQDSVGSKFAPKNINILKPRSQLEKELEIFSDTENEDFMKAILDIDLK</sequence>
<name>A0ABP1GIP1_9EUKA</name>
<keyword evidence="3" id="KW-1185">Reference proteome</keyword>
<feature type="region of interest" description="Disordered" evidence="1">
    <location>
        <begin position="1"/>
        <end position="21"/>
    </location>
</feature>
<protein>
    <submittedName>
        <fullName evidence="2">Hypothetical_protein</fullName>
    </submittedName>
</protein>